<accession>A0A3B0UF44</accession>
<dbReference type="InterPro" id="IPR029044">
    <property type="entry name" value="Nucleotide-diphossugar_trans"/>
</dbReference>
<dbReference type="GO" id="GO:0005829">
    <property type="term" value="C:cytosol"/>
    <property type="evidence" value="ECO:0007669"/>
    <property type="project" value="TreeGrafter"/>
</dbReference>
<evidence type="ECO:0000313" key="4">
    <source>
        <dbReference type="EMBL" id="VAW18964.1"/>
    </source>
</evidence>
<dbReference type="PANTHER" id="PTHR42866">
    <property type="entry name" value="3-DEOXY-MANNO-OCTULOSONATE CYTIDYLYLTRANSFERASE"/>
    <property type="match status" value="1"/>
</dbReference>
<dbReference type="HAMAP" id="MF_00057">
    <property type="entry name" value="KdsB"/>
    <property type="match status" value="1"/>
</dbReference>
<dbReference type="PANTHER" id="PTHR42866:SF2">
    <property type="entry name" value="3-DEOXY-MANNO-OCTULOSONATE CYTIDYLYLTRANSFERASE, MITOCHONDRIAL"/>
    <property type="match status" value="1"/>
</dbReference>
<keyword evidence="3 4" id="KW-0548">Nucleotidyltransferase</keyword>
<protein>
    <submittedName>
        <fullName evidence="4">3-deoxy-manno-octulosonate cytidylyltransferase</fullName>
        <ecNumber evidence="4">2.7.7.38</ecNumber>
    </submittedName>
</protein>
<dbReference type="Gene3D" id="3.90.550.10">
    <property type="entry name" value="Spore Coat Polysaccharide Biosynthesis Protein SpsA, Chain A"/>
    <property type="match status" value="1"/>
</dbReference>
<dbReference type="NCBIfam" id="NF003952">
    <property type="entry name" value="PRK05450.1-5"/>
    <property type="match status" value="1"/>
</dbReference>
<dbReference type="SUPFAM" id="SSF53448">
    <property type="entry name" value="Nucleotide-diphospho-sugar transferases"/>
    <property type="match status" value="1"/>
</dbReference>
<dbReference type="InterPro" id="IPR003329">
    <property type="entry name" value="Cytidylyl_trans"/>
</dbReference>
<dbReference type="AlphaFoldDB" id="A0A3B0UF44"/>
<dbReference type="NCBIfam" id="NF009905">
    <property type="entry name" value="PRK13368.1"/>
    <property type="match status" value="1"/>
</dbReference>
<sequence>MKFIGIIPARYASTRFPGKPLADINGKPMIQLVYEKAKTALNNIWVATDDKRIFNAVVGFGGKVILTSPEHKSGTDRCAEAAKVVAKDIDFDVVVNIQGDEPFIDAGQIKKLIKYFDKHTQIATLIKPIKVGEDLTSPNKPKVVIGLDGCALYFSRSPIPYLRDAGPGNWVGQAVFWSHVGMYAYRADILQEITMLEPGILEQAEALEQLRWLENGYKIKTVRTYIDSFGIDTPEDLKNALQRFQ</sequence>
<dbReference type="GO" id="GO:0016020">
    <property type="term" value="C:membrane"/>
    <property type="evidence" value="ECO:0007669"/>
    <property type="project" value="UniProtKB-SubCell"/>
</dbReference>
<dbReference type="GO" id="GO:1901137">
    <property type="term" value="P:carbohydrate derivative biosynthetic process"/>
    <property type="evidence" value="ECO:0007669"/>
    <property type="project" value="UniProtKB-ARBA"/>
</dbReference>
<dbReference type="GO" id="GO:0044281">
    <property type="term" value="P:small molecule metabolic process"/>
    <property type="evidence" value="ECO:0007669"/>
    <property type="project" value="UniProtKB-ARBA"/>
</dbReference>
<evidence type="ECO:0000256" key="3">
    <source>
        <dbReference type="ARBA" id="ARBA00022695"/>
    </source>
</evidence>
<dbReference type="CDD" id="cd02517">
    <property type="entry name" value="CMP-KDO-Synthetase"/>
    <property type="match status" value="1"/>
</dbReference>
<dbReference type="Pfam" id="PF02348">
    <property type="entry name" value="CTP_transf_3"/>
    <property type="match status" value="1"/>
</dbReference>
<keyword evidence="2 4" id="KW-0808">Transferase</keyword>
<proteinExistence type="inferred from homology"/>
<dbReference type="GO" id="GO:0008690">
    <property type="term" value="F:3-deoxy-manno-octulosonate cytidylyltransferase activity"/>
    <property type="evidence" value="ECO:0007669"/>
    <property type="project" value="UniProtKB-EC"/>
</dbReference>
<dbReference type="InterPro" id="IPR004528">
    <property type="entry name" value="KdsB"/>
</dbReference>
<gene>
    <name evidence="4" type="ORF">MNBD_BACTEROID01-1863</name>
</gene>
<evidence type="ECO:0000256" key="2">
    <source>
        <dbReference type="ARBA" id="ARBA00022679"/>
    </source>
</evidence>
<reference evidence="4" key="1">
    <citation type="submission" date="2018-06" db="EMBL/GenBank/DDBJ databases">
        <authorList>
            <person name="Zhirakovskaya E."/>
        </authorList>
    </citation>
    <scope>NUCLEOTIDE SEQUENCE</scope>
</reference>
<dbReference type="NCBIfam" id="TIGR00466">
    <property type="entry name" value="kdsB"/>
    <property type="match status" value="1"/>
</dbReference>
<comment type="subcellular location">
    <subcellularLocation>
        <location evidence="1">Membrane</location>
    </subcellularLocation>
</comment>
<dbReference type="FunFam" id="3.90.550.10:FF:000011">
    <property type="entry name" value="3-deoxy-manno-octulosonate cytidylyltransferase"/>
    <property type="match status" value="1"/>
</dbReference>
<dbReference type="EMBL" id="UOEP01000093">
    <property type="protein sequence ID" value="VAW18964.1"/>
    <property type="molecule type" value="Genomic_DNA"/>
</dbReference>
<dbReference type="EC" id="2.7.7.38" evidence="4"/>
<name>A0A3B0UF44_9ZZZZ</name>
<evidence type="ECO:0000256" key="1">
    <source>
        <dbReference type="ARBA" id="ARBA00004370"/>
    </source>
</evidence>
<organism evidence="4">
    <name type="scientific">hydrothermal vent metagenome</name>
    <dbReference type="NCBI Taxonomy" id="652676"/>
    <lineage>
        <taxon>unclassified sequences</taxon>
        <taxon>metagenomes</taxon>
        <taxon>ecological metagenomes</taxon>
    </lineage>
</organism>
<dbReference type="NCBIfam" id="NF003950">
    <property type="entry name" value="PRK05450.1-3"/>
    <property type="match status" value="1"/>
</dbReference>